<dbReference type="OrthoDB" id="3693837at2"/>
<gene>
    <name evidence="1" type="ORF">SAMN05216215_103652</name>
</gene>
<dbReference type="AlphaFoldDB" id="A0A1H3N1C7"/>
<evidence type="ECO:0000313" key="1">
    <source>
        <dbReference type="EMBL" id="SDY82646.1"/>
    </source>
</evidence>
<evidence type="ECO:0000313" key="2">
    <source>
        <dbReference type="Proteomes" id="UP000199529"/>
    </source>
</evidence>
<proteinExistence type="predicted"/>
<dbReference type="Proteomes" id="UP000199529">
    <property type="component" value="Unassembled WGS sequence"/>
</dbReference>
<sequence length="83" mass="9180">MSTLDELMQTLRLVEEHLADAGAHLGTSRTALAEAEQALAKLDPEHPETVVPPSLHRADDQIERSLGMIEHVLNTVRDFATRL</sequence>
<protein>
    <submittedName>
        <fullName evidence="1">Uncharacterized protein</fullName>
    </submittedName>
</protein>
<dbReference type="RefSeq" id="WP_093272059.1">
    <property type="nucleotide sequence ID" value="NZ_FNOK01000036.1"/>
</dbReference>
<organism evidence="1 2">
    <name type="scientific">Saccharopolyspora shandongensis</name>
    <dbReference type="NCBI Taxonomy" id="418495"/>
    <lineage>
        <taxon>Bacteria</taxon>
        <taxon>Bacillati</taxon>
        <taxon>Actinomycetota</taxon>
        <taxon>Actinomycetes</taxon>
        <taxon>Pseudonocardiales</taxon>
        <taxon>Pseudonocardiaceae</taxon>
        <taxon>Saccharopolyspora</taxon>
    </lineage>
</organism>
<accession>A0A1H3N1C7</accession>
<reference evidence="2" key="1">
    <citation type="submission" date="2016-10" db="EMBL/GenBank/DDBJ databases">
        <authorList>
            <person name="Varghese N."/>
            <person name="Submissions S."/>
        </authorList>
    </citation>
    <scope>NUCLEOTIDE SEQUENCE [LARGE SCALE GENOMIC DNA]</scope>
    <source>
        <strain evidence="2">CGMCC 4.3530</strain>
    </source>
</reference>
<keyword evidence="2" id="KW-1185">Reference proteome</keyword>
<name>A0A1H3N1C7_9PSEU</name>
<dbReference type="STRING" id="418495.SAMN05216215_103652"/>
<dbReference type="EMBL" id="FNOK01000036">
    <property type="protein sequence ID" value="SDY82646.1"/>
    <property type="molecule type" value="Genomic_DNA"/>
</dbReference>